<dbReference type="EMBL" id="FOMT01000005">
    <property type="protein sequence ID" value="SFF07923.1"/>
    <property type="molecule type" value="Genomic_DNA"/>
</dbReference>
<dbReference type="PROSITE" id="PS50110">
    <property type="entry name" value="RESPONSE_REGULATORY"/>
    <property type="match status" value="1"/>
</dbReference>
<keyword evidence="6" id="KW-0238">DNA-binding</keyword>
<dbReference type="GO" id="GO:0043565">
    <property type="term" value="F:sequence-specific DNA binding"/>
    <property type="evidence" value="ECO:0007669"/>
    <property type="project" value="InterPro"/>
</dbReference>
<dbReference type="Pfam" id="PF00072">
    <property type="entry name" value="Response_reg"/>
    <property type="match status" value="1"/>
</dbReference>
<keyword evidence="5" id="KW-0805">Transcription regulation</keyword>
<dbReference type="RefSeq" id="WP_091189131.1">
    <property type="nucleotide sequence ID" value="NZ_FOMT01000005.1"/>
</dbReference>
<dbReference type="PROSITE" id="PS00041">
    <property type="entry name" value="HTH_ARAC_FAMILY_1"/>
    <property type="match status" value="1"/>
</dbReference>
<dbReference type="SUPFAM" id="SSF46689">
    <property type="entry name" value="Homeodomain-like"/>
    <property type="match status" value="2"/>
</dbReference>
<dbReference type="AlphaFoldDB" id="A0A1I2FSF4"/>
<dbReference type="InterPro" id="IPR018062">
    <property type="entry name" value="HTH_AraC-typ_CS"/>
</dbReference>
<comment type="subcellular location">
    <subcellularLocation>
        <location evidence="1">Cytoplasm</location>
    </subcellularLocation>
</comment>
<dbReference type="Pfam" id="PF12833">
    <property type="entry name" value="HTH_18"/>
    <property type="match status" value="1"/>
</dbReference>
<dbReference type="SMART" id="SM00342">
    <property type="entry name" value="HTH_ARAC"/>
    <property type="match status" value="1"/>
</dbReference>
<evidence type="ECO:0000256" key="6">
    <source>
        <dbReference type="ARBA" id="ARBA00023125"/>
    </source>
</evidence>
<evidence type="ECO:0000259" key="9">
    <source>
        <dbReference type="PROSITE" id="PS01124"/>
    </source>
</evidence>
<evidence type="ECO:0000313" key="12">
    <source>
        <dbReference type="Proteomes" id="UP000198855"/>
    </source>
</evidence>
<dbReference type="PROSITE" id="PS01124">
    <property type="entry name" value="HTH_ARAC_FAMILY_2"/>
    <property type="match status" value="1"/>
</dbReference>
<reference evidence="12" key="1">
    <citation type="submission" date="2016-10" db="EMBL/GenBank/DDBJ databases">
        <authorList>
            <person name="Varghese N."/>
            <person name="Submissions S."/>
        </authorList>
    </citation>
    <scope>NUCLEOTIDE SEQUENCE [LARGE SCALE GENOMIC DNA]</scope>
    <source>
        <strain evidence="12">CGMCC 1.10784</strain>
    </source>
</reference>
<feature type="domain" description="Response regulatory" evidence="10">
    <location>
        <begin position="3"/>
        <end position="121"/>
    </location>
</feature>
<dbReference type="InterPro" id="IPR051552">
    <property type="entry name" value="HptR"/>
</dbReference>
<evidence type="ECO:0000256" key="8">
    <source>
        <dbReference type="PROSITE-ProRule" id="PRU00169"/>
    </source>
</evidence>
<dbReference type="GO" id="GO:0003700">
    <property type="term" value="F:DNA-binding transcription factor activity"/>
    <property type="evidence" value="ECO:0007669"/>
    <property type="project" value="InterPro"/>
</dbReference>
<proteinExistence type="predicted"/>
<dbReference type="CDD" id="cd17536">
    <property type="entry name" value="REC_YesN-like"/>
    <property type="match status" value="1"/>
</dbReference>
<evidence type="ECO:0000256" key="7">
    <source>
        <dbReference type="ARBA" id="ARBA00023163"/>
    </source>
</evidence>
<evidence type="ECO:0000256" key="2">
    <source>
        <dbReference type="ARBA" id="ARBA00022490"/>
    </source>
</evidence>
<evidence type="ECO:0000256" key="4">
    <source>
        <dbReference type="ARBA" id="ARBA00023012"/>
    </source>
</evidence>
<organism evidence="11 12">
    <name type="scientific">Paenibacillus catalpae</name>
    <dbReference type="NCBI Taxonomy" id="1045775"/>
    <lineage>
        <taxon>Bacteria</taxon>
        <taxon>Bacillati</taxon>
        <taxon>Bacillota</taxon>
        <taxon>Bacilli</taxon>
        <taxon>Bacillales</taxon>
        <taxon>Paenibacillaceae</taxon>
        <taxon>Paenibacillus</taxon>
    </lineage>
</organism>
<feature type="modified residue" description="4-aspartylphosphate" evidence="8">
    <location>
        <position position="55"/>
    </location>
</feature>
<dbReference type="Gene3D" id="3.40.50.2300">
    <property type="match status" value="1"/>
</dbReference>
<keyword evidence="3 8" id="KW-0597">Phosphoprotein</keyword>
<dbReference type="PANTHER" id="PTHR42713:SF3">
    <property type="entry name" value="TRANSCRIPTIONAL REGULATORY PROTEIN HPTR"/>
    <property type="match status" value="1"/>
</dbReference>
<gene>
    <name evidence="11" type="ORF">SAMN05216378_5006</name>
</gene>
<dbReference type="InterPro" id="IPR009057">
    <property type="entry name" value="Homeodomain-like_sf"/>
</dbReference>
<protein>
    <submittedName>
        <fullName evidence="11">Two-component system, response regulator YesN</fullName>
    </submittedName>
</protein>
<dbReference type="GO" id="GO:0000160">
    <property type="term" value="P:phosphorelay signal transduction system"/>
    <property type="evidence" value="ECO:0007669"/>
    <property type="project" value="UniProtKB-KW"/>
</dbReference>
<feature type="domain" description="HTH araC/xylS-type" evidence="9">
    <location>
        <begin position="418"/>
        <end position="516"/>
    </location>
</feature>
<evidence type="ECO:0000313" key="11">
    <source>
        <dbReference type="EMBL" id="SFF07923.1"/>
    </source>
</evidence>
<evidence type="ECO:0000256" key="1">
    <source>
        <dbReference type="ARBA" id="ARBA00004496"/>
    </source>
</evidence>
<dbReference type="InterPro" id="IPR018060">
    <property type="entry name" value="HTH_AraC"/>
</dbReference>
<sequence>MYKAIVVDDEPYMLEAWETLIDWQAFGYQLCGTARDGEEALALIKENNPDLVMTDIQMPVLDGLGLVRVMKEELGLETKTVIVSGYSEFAYAQQALHYQVNHYVLKPIMMKEIHGILTELKDELEKDRSAKEAATKVKAAADAAAILRLAKCGGAVAAEAAKKLLDIPADSRVVLLLAEAVSRDNVNGNSRSDGGTPFISAQLRAYVDEAIDDGSVQIWEFEEGPGRAGLLLVDNRQEEDEWENRLVRAAAVQPELLEHIAVYCSGDVHGLSELHHVYRQMLEVRQGTQLCLKAGLHLCRRQVQEVCRIEDMTCMVHELLHQIESGDQDGIHAAVHDLFEVIPLKYGWMQWTLEYLCGELLRRYEDQQNGSGWLLEWCKTAAEPENWTADRLRSRCMEISERLVRRKEPLRAIEGIIADSIVYLKSHYQEKVKILDIARQFHLNPVYFGQQFKRVTGSSFHDFIHHLRIEEAQKLIKRTDMRLSDIAAALGYHSNEYFTVKFKALTGKLPSAYKNACQR</sequence>
<keyword evidence="2" id="KW-0963">Cytoplasm</keyword>
<dbReference type="InterPro" id="IPR011006">
    <property type="entry name" value="CheY-like_superfamily"/>
</dbReference>
<keyword evidence="12" id="KW-1185">Reference proteome</keyword>
<dbReference type="Proteomes" id="UP000198855">
    <property type="component" value="Unassembled WGS sequence"/>
</dbReference>
<evidence type="ECO:0000256" key="5">
    <source>
        <dbReference type="ARBA" id="ARBA00023015"/>
    </source>
</evidence>
<keyword evidence="7" id="KW-0804">Transcription</keyword>
<accession>A0A1I2FSF4</accession>
<dbReference type="InterPro" id="IPR001789">
    <property type="entry name" value="Sig_transdc_resp-reg_receiver"/>
</dbReference>
<dbReference type="OrthoDB" id="342399at2"/>
<name>A0A1I2FSF4_9BACL</name>
<evidence type="ECO:0000259" key="10">
    <source>
        <dbReference type="PROSITE" id="PS50110"/>
    </source>
</evidence>
<dbReference type="SUPFAM" id="SSF52172">
    <property type="entry name" value="CheY-like"/>
    <property type="match status" value="1"/>
</dbReference>
<keyword evidence="4" id="KW-0902">Two-component regulatory system</keyword>
<dbReference type="Gene3D" id="1.10.10.60">
    <property type="entry name" value="Homeodomain-like"/>
    <property type="match status" value="2"/>
</dbReference>
<dbReference type="STRING" id="1045775.SAMN05216378_5006"/>
<evidence type="ECO:0000256" key="3">
    <source>
        <dbReference type="ARBA" id="ARBA00022553"/>
    </source>
</evidence>
<dbReference type="PANTHER" id="PTHR42713">
    <property type="entry name" value="HISTIDINE KINASE-RELATED"/>
    <property type="match status" value="1"/>
</dbReference>
<dbReference type="GO" id="GO:0005737">
    <property type="term" value="C:cytoplasm"/>
    <property type="evidence" value="ECO:0007669"/>
    <property type="project" value="UniProtKB-SubCell"/>
</dbReference>
<dbReference type="SMART" id="SM00448">
    <property type="entry name" value="REC"/>
    <property type="match status" value="1"/>
</dbReference>